<dbReference type="InterPro" id="IPR034690">
    <property type="entry name" value="Endolysin_T4_type"/>
</dbReference>
<name>A0A179C0A5_RHILE</name>
<evidence type="ECO:0000256" key="5">
    <source>
        <dbReference type="ARBA" id="ARBA00023295"/>
    </source>
</evidence>
<dbReference type="Pfam" id="PF00959">
    <property type="entry name" value="Phage_lysozyme"/>
    <property type="match status" value="1"/>
</dbReference>
<evidence type="ECO:0000256" key="6">
    <source>
        <dbReference type="RuleBase" id="RU003788"/>
    </source>
</evidence>
<sequence>MAGRLKKGSAAAAMAVALVGSFEGLRQNAYPDPATGGQPWTLCYGSTNGVKPGDRKTVEQCKALLSLELQTYAAGVERCVTVPLPDSRFVALTSFSYNVGIKAACGSSAVKLINQGKTAEGCEALLKWNRAAGIVFPGLARRRQKERQFCLEGL</sequence>
<accession>A0A179C0A5</accession>
<evidence type="ECO:0000256" key="1">
    <source>
        <dbReference type="ARBA" id="ARBA00000632"/>
    </source>
</evidence>
<dbReference type="GO" id="GO:0009253">
    <property type="term" value="P:peptidoglycan catabolic process"/>
    <property type="evidence" value="ECO:0007669"/>
    <property type="project" value="InterPro"/>
</dbReference>
<keyword evidence="4 6" id="KW-0378">Hydrolase</keyword>
<dbReference type="PANTHER" id="PTHR38107">
    <property type="match status" value="1"/>
</dbReference>
<dbReference type="EMBL" id="LWBS01000022">
    <property type="protein sequence ID" value="OAP96860.1"/>
    <property type="molecule type" value="Genomic_DNA"/>
</dbReference>
<dbReference type="InterPro" id="IPR023347">
    <property type="entry name" value="Lysozyme_dom_sf"/>
</dbReference>
<dbReference type="GO" id="GO:0016998">
    <property type="term" value="P:cell wall macromolecule catabolic process"/>
    <property type="evidence" value="ECO:0007669"/>
    <property type="project" value="InterPro"/>
</dbReference>
<dbReference type="GO" id="GO:0042742">
    <property type="term" value="P:defense response to bacterium"/>
    <property type="evidence" value="ECO:0007669"/>
    <property type="project" value="UniProtKB-KW"/>
</dbReference>
<keyword evidence="3 6" id="KW-0081">Bacteriolytic enzyme</keyword>
<comment type="catalytic activity">
    <reaction evidence="1 6">
        <text>Hydrolysis of (1-&gt;4)-beta-linkages between N-acetylmuramic acid and N-acetyl-D-glucosamine residues in a peptidoglycan and between N-acetyl-D-glucosamine residues in chitodextrins.</text>
        <dbReference type="EC" id="3.2.1.17"/>
    </reaction>
</comment>
<dbReference type="SUPFAM" id="SSF53955">
    <property type="entry name" value="Lysozyme-like"/>
    <property type="match status" value="1"/>
</dbReference>
<dbReference type="eggNOG" id="COG3772">
    <property type="taxonomic scope" value="Bacteria"/>
</dbReference>
<dbReference type="InterPro" id="IPR051018">
    <property type="entry name" value="Bacteriophage_GH24"/>
</dbReference>
<dbReference type="EC" id="3.2.1.17" evidence="6"/>
<comment type="similarity">
    <text evidence="6">Belongs to the glycosyl hydrolase 24 family.</text>
</comment>
<evidence type="ECO:0000256" key="4">
    <source>
        <dbReference type="ARBA" id="ARBA00022801"/>
    </source>
</evidence>
<reference evidence="7" key="1">
    <citation type="submission" date="2016-04" db="EMBL/GenBank/DDBJ databases">
        <title>Fast-growing isolate from the root nodules of Vavilovia formosa.</title>
        <authorList>
            <person name="Kimeklis A."/>
            <person name="Safronova V."/>
            <person name="Belimov A."/>
            <person name="Andronov E."/>
        </authorList>
    </citation>
    <scope>NUCLEOTIDE SEQUENCE [LARGE SCALE GENOMIC DNA]</scope>
    <source>
        <strain evidence="7">Vaf-46</strain>
    </source>
</reference>
<evidence type="ECO:0000313" key="7">
    <source>
        <dbReference type="EMBL" id="OAP96860.1"/>
    </source>
</evidence>
<proteinExistence type="inferred from homology"/>
<evidence type="ECO:0000256" key="2">
    <source>
        <dbReference type="ARBA" id="ARBA00022529"/>
    </source>
</evidence>
<comment type="caution">
    <text evidence="7">The sequence shown here is derived from an EMBL/GenBank/DDBJ whole genome shotgun (WGS) entry which is preliminary data.</text>
</comment>
<dbReference type="CDD" id="cd16900">
    <property type="entry name" value="endolysin_R21-like"/>
    <property type="match status" value="1"/>
</dbReference>
<dbReference type="InterPro" id="IPR023346">
    <property type="entry name" value="Lysozyme-like_dom_sf"/>
</dbReference>
<protein>
    <recommendedName>
        <fullName evidence="6">Lysozyme</fullName>
        <ecNumber evidence="6">3.2.1.17</ecNumber>
    </recommendedName>
</protein>
<dbReference type="GO" id="GO:0003796">
    <property type="term" value="F:lysozyme activity"/>
    <property type="evidence" value="ECO:0007669"/>
    <property type="project" value="UniProtKB-EC"/>
</dbReference>
<gene>
    <name evidence="7" type="ORF">A4U53_11780</name>
</gene>
<evidence type="ECO:0000256" key="3">
    <source>
        <dbReference type="ARBA" id="ARBA00022638"/>
    </source>
</evidence>
<keyword evidence="2 6" id="KW-0929">Antimicrobial</keyword>
<organism evidence="7">
    <name type="scientific">Rhizobium leguminosarum</name>
    <dbReference type="NCBI Taxonomy" id="384"/>
    <lineage>
        <taxon>Bacteria</taxon>
        <taxon>Pseudomonadati</taxon>
        <taxon>Pseudomonadota</taxon>
        <taxon>Alphaproteobacteria</taxon>
        <taxon>Hyphomicrobiales</taxon>
        <taxon>Rhizobiaceae</taxon>
        <taxon>Rhizobium/Agrobacterium group</taxon>
        <taxon>Rhizobium</taxon>
    </lineage>
</organism>
<keyword evidence="5 6" id="KW-0326">Glycosidase</keyword>
<dbReference type="GO" id="GO:0031640">
    <property type="term" value="P:killing of cells of another organism"/>
    <property type="evidence" value="ECO:0007669"/>
    <property type="project" value="UniProtKB-KW"/>
</dbReference>
<dbReference type="HAMAP" id="MF_04110">
    <property type="entry name" value="ENDOLYSIN_T4"/>
    <property type="match status" value="1"/>
</dbReference>
<dbReference type="PANTHER" id="PTHR38107:SF3">
    <property type="entry name" value="LYSOZYME RRRD-RELATED"/>
    <property type="match status" value="1"/>
</dbReference>
<dbReference type="InterPro" id="IPR002196">
    <property type="entry name" value="Glyco_hydro_24"/>
</dbReference>
<dbReference type="Gene3D" id="1.10.530.40">
    <property type="match status" value="1"/>
</dbReference>
<dbReference type="AlphaFoldDB" id="A0A179C0A5"/>